<evidence type="ECO:0000313" key="13">
    <source>
        <dbReference type="Proteomes" id="UP000190831"/>
    </source>
</evidence>
<evidence type="ECO:0000256" key="7">
    <source>
        <dbReference type="ARBA" id="ARBA00022989"/>
    </source>
</evidence>
<dbReference type="InterPro" id="IPR036640">
    <property type="entry name" value="ABC1_TM_sf"/>
</dbReference>
<feature type="transmembrane region" description="Helical" evidence="9">
    <location>
        <begin position="872"/>
        <end position="905"/>
    </location>
</feature>
<dbReference type="Pfam" id="PF00005">
    <property type="entry name" value="ABC_tran"/>
    <property type="match status" value="2"/>
</dbReference>
<dbReference type="Proteomes" id="UP000190831">
    <property type="component" value="Chromosome D"/>
</dbReference>
<feature type="domain" description="ABC transmembrane type-1" evidence="11">
    <location>
        <begin position="752"/>
        <end position="1028"/>
    </location>
</feature>
<keyword evidence="4 9" id="KW-0812">Transmembrane</keyword>
<dbReference type="PANTHER" id="PTHR24223:SF456">
    <property type="entry name" value="MULTIDRUG RESISTANCE-ASSOCIATED PROTEIN LETHAL(2)03659"/>
    <property type="match status" value="1"/>
</dbReference>
<feature type="domain" description="ABC transporter" evidence="10">
    <location>
        <begin position="457"/>
        <end position="683"/>
    </location>
</feature>
<gene>
    <name evidence="12" type="ORF">LAFE_0D00518G</name>
</gene>
<dbReference type="InterPro" id="IPR003439">
    <property type="entry name" value="ABC_transporter-like_ATP-bd"/>
</dbReference>
<dbReference type="CDD" id="cd03244">
    <property type="entry name" value="ABCC_MRP_domain2"/>
    <property type="match status" value="1"/>
</dbReference>
<dbReference type="Gene3D" id="1.20.1560.10">
    <property type="entry name" value="ABC transporter type 1, transmembrane domain"/>
    <property type="match status" value="2"/>
</dbReference>
<dbReference type="InterPro" id="IPR027417">
    <property type="entry name" value="P-loop_NTPase"/>
</dbReference>
<dbReference type="GO" id="GO:0008559">
    <property type="term" value="F:ABC-type xenobiotic transporter activity"/>
    <property type="evidence" value="ECO:0007669"/>
    <property type="project" value="TreeGrafter"/>
</dbReference>
<dbReference type="InterPro" id="IPR017871">
    <property type="entry name" value="ABC_transporter-like_CS"/>
</dbReference>
<evidence type="ECO:0000259" key="10">
    <source>
        <dbReference type="PROSITE" id="PS50893"/>
    </source>
</evidence>
<dbReference type="OMA" id="MELKDAR"/>
<dbReference type="OrthoDB" id="6500128at2759"/>
<name>A0A1G4MAM2_LACFM</name>
<evidence type="ECO:0000256" key="3">
    <source>
        <dbReference type="ARBA" id="ARBA00022448"/>
    </source>
</evidence>
<dbReference type="FunFam" id="3.40.50.300:FF:001750">
    <property type="entry name" value="ATP-binding cassette transporter"/>
    <property type="match status" value="1"/>
</dbReference>
<feature type="transmembrane region" description="Helical" evidence="9">
    <location>
        <begin position="171"/>
        <end position="197"/>
    </location>
</feature>
<evidence type="ECO:0000256" key="4">
    <source>
        <dbReference type="ARBA" id="ARBA00022692"/>
    </source>
</evidence>
<dbReference type="SUPFAM" id="SSF90123">
    <property type="entry name" value="ABC transporter transmembrane region"/>
    <property type="match status" value="2"/>
</dbReference>
<feature type="transmembrane region" description="Helical" evidence="9">
    <location>
        <begin position="268"/>
        <end position="301"/>
    </location>
</feature>
<keyword evidence="7 9" id="KW-1133">Transmembrane helix</keyword>
<keyword evidence="8 9" id="KW-0472">Membrane</keyword>
<dbReference type="CDD" id="cd18597">
    <property type="entry name" value="ABC_6TM_YOR1_D1_like"/>
    <property type="match status" value="1"/>
</dbReference>
<keyword evidence="6" id="KW-0067">ATP-binding</keyword>
<dbReference type="CDD" id="cd03250">
    <property type="entry name" value="ABCC_MRP_domain1"/>
    <property type="match status" value="1"/>
</dbReference>
<evidence type="ECO:0000256" key="8">
    <source>
        <dbReference type="ARBA" id="ARBA00023136"/>
    </source>
</evidence>
<feature type="domain" description="ABC transporter" evidence="10">
    <location>
        <begin position="1066"/>
        <end position="1311"/>
    </location>
</feature>
<dbReference type="SMART" id="SM00382">
    <property type="entry name" value="AAA"/>
    <property type="match status" value="2"/>
</dbReference>
<dbReference type="FunFam" id="1.20.1560.10:FF:000010">
    <property type="entry name" value="Multidrug resistance-associated ABC transporter"/>
    <property type="match status" value="1"/>
</dbReference>
<feature type="transmembrane region" description="Helical" evidence="9">
    <location>
        <begin position="970"/>
        <end position="991"/>
    </location>
</feature>
<reference evidence="12 13" key="1">
    <citation type="submission" date="2016-03" db="EMBL/GenBank/DDBJ databases">
        <authorList>
            <person name="Devillers H."/>
        </authorList>
    </citation>
    <scope>NUCLEOTIDE SEQUENCE [LARGE SCALE GENOMIC DNA]</scope>
    <source>
        <strain evidence="12">CBS 6772</strain>
    </source>
</reference>
<keyword evidence="13" id="KW-1185">Reference proteome</keyword>
<dbReference type="InterPro" id="IPR011527">
    <property type="entry name" value="ABC1_TM_dom"/>
</dbReference>
<proteinExistence type="inferred from homology"/>
<feature type="transmembrane region" description="Helical" evidence="9">
    <location>
        <begin position="58"/>
        <end position="75"/>
    </location>
</feature>
<accession>A0A1G4MAM2</accession>
<dbReference type="GO" id="GO:0005524">
    <property type="term" value="F:ATP binding"/>
    <property type="evidence" value="ECO:0007669"/>
    <property type="project" value="UniProtKB-KW"/>
</dbReference>
<dbReference type="Gene3D" id="3.40.50.300">
    <property type="entry name" value="P-loop containing nucleotide triphosphate hydrolases"/>
    <property type="match status" value="2"/>
</dbReference>
<dbReference type="FunFam" id="3.40.50.300:FF:000565">
    <property type="entry name" value="ABC bile acid transporter"/>
    <property type="match status" value="1"/>
</dbReference>
<sequence length="1321" mass="148063">MTSKRNGNSADFEEQIDILNNKSIKPTKRLLTPLLFKRVPPIPEESARKPLPLYNKNILSRIFFAWLIPLFNVGYQRTLDNNDLWRLDDRLSIKTTYPKFQRNLESVTSRRFKKGGLSTKLSKYALLEALFYTFHWQLLFAFFAASVNYSCLVVVPVLMKKLIDVVEMKVVIPNSSIGAGVGYALGIVFLTALSGLANNHALQNSKLVGSHARTILTKALLEKSFVVSSDSKRSFPNGKVFSLMSSDLAKIDMAISYLPLALSIPLPFIAAIVLLIVNIGVAALCGIALFMISILLAAIPAKILMSYRSKSSSYTDERVGLMREILNAMKMIKFHAWEDAYESKVRDVRSKETRYILKSDWLTSTMFSIVFNLSQVSSMISFLVLYAIHSTKGSPGNIFASLSLFTTLTNLLSEFPMYLAYCTAGWVSITRVREFLEAPTEQIRKREMLKRSEDVAIKIVDGHFRWSSAENDKNPSFCLKNVNIEISKGEFIVITGFTGSGKSSLLRAIAGGLKTLNGKVGINGSLLYCGNPWIQSATIRENITFGLPFDSRWYYRTVRACALNTDLESLSGGDMTEVGERGVTLSGGQKARINLARAVYANKDIYLLDDVLSAVDSKVGKHIVDNCFTKLIAEKTTVIATHQLSLMNKADRIIFINEDGSLDVGTREEVAMKNSAFVSLLRHGANASSQLEDKNEQIEKDDTEMGILEEENGEIDKLYDVEEKAVNSIPLRIYQQYLNAGSGIFSSFALPIVIISTALTVFTMMFANVWLSFWIDRKFSGKKDGFYIGLYVMFIFLGLIFVTIELSIMGYITVNASKNLNLDALKQILHTPISFLDTTPSGRILNRFTKDTNSLDNEIGMQLKMLLHSIGMIIGSLVLCVIYLPWFAIAIPFIIMVFILITNYYQASSREVKRLEALSRSLVYNNFNEVLNGMETIKAYSSERAFVKKNDQLIDKLNESYLVTVANQRWIGISLDLTGCGLALIVTMLALTRQFQISAAATGLVVTYILDMSTLLSPCLISFSEVENEMNSVERLCHYANDLEQETGYKNFNSKPPMDWPEHGCIQFKNVSLRYREGLPLVLKNLNIATKSYEKIGICGRTGAGKSSLISALYRLTELADGTIEIDGVNVRDIGLQNLRSKLTIIPQDPVLFQGTIRKNLDPFGVHTDLQLWDALKRSGLVGPESIINQQQQESKPLLKFHLDNVVEDEGSNFSLGERQMIALTRAIVSNSKILIMDEATSNVDYDTDALIQETIAREFKDSTILCIAHRLKTILNYDRILVLEKDEVRQFDTPLKLYNEQGIFREMCDSSNITIDNFHL</sequence>
<dbReference type="STRING" id="4955.A0A1G4MAM2"/>
<dbReference type="InterPro" id="IPR050173">
    <property type="entry name" value="ABC_transporter_C-like"/>
</dbReference>
<evidence type="ECO:0000256" key="2">
    <source>
        <dbReference type="ARBA" id="ARBA00009726"/>
    </source>
</evidence>
<feature type="transmembrane region" description="Helical" evidence="9">
    <location>
        <begin position="748"/>
        <end position="774"/>
    </location>
</feature>
<dbReference type="InterPro" id="IPR003593">
    <property type="entry name" value="AAA+_ATPase"/>
</dbReference>
<evidence type="ECO:0000259" key="11">
    <source>
        <dbReference type="PROSITE" id="PS50929"/>
    </source>
</evidence>
<dbReference type="EMBL" id="LT598492">
    <property type="protein sequence ID" value="SCW00896.1"/>
    <property type="molecule type" value="Genomic_DNA"/>
</dbReference>
<dbReference type="PROSITE" id="PS50929">
    <property type="entry name" value="ABC_TM1F"/>
    <property type="match status" value="2"/>
</dbReference>
<dbReference type="SUPFAM" id="SSF52540">
    <property type="entry name" value="P-loop containing nucleoside triphosphate hydrolases"/>
    <property type="match status" value="2"/>
</dbReference>
<feature type="domain" description="ABC transmembrane type-1" evidence="11">
    <location>
        <begin position="139"/>
        <end position="424"/>
    </location>
</feature>
<dbReference type="GO" id="GO:0005886">
    <property type="term" value="C:plasma membrane"/>
    <property type="evidence" value="ECO:0007669"/>
    <property type="project" value="TreeGrafter"/>
</dbReference>
<comment type="subcellular location">
    <subcellularLocation>
        <location evidence="1">Membrane</location>
        <topology evidence="1">Multi-pass membrane protein</topology>
    </subcellularLocation>
</comment>
<feature type="transmembrane region" description="Helical" evidence="9">
    <location>
        <begin position="134"/>
        <end position="159"/>
    </location>
</feature>
<feature type="transmembrane region" description="Helical" evidence="9">
    <location>
        <begin position="786"/>
        <end position="812"/>
    </location>
</feature>
<dbReference type="Pfam" id="PF00664">
    <property type="entry name" value="ABC_membrane"/>
    <property type="match status" value="2"/>
</dbReference>
<evidence type="ECO:0000256" key="5">
    <source>
        <dbReference type="ARBA" id="ARBA00022741"/>
    </source>
</evidence>
<comment type="similarity">
    <text evidence="2">Belongs to the ABC transporter superfamily. ABCC family. Conjugate transporter (TC 3.A.1.208) subfamily.</text>
</comment>
<evidence type="ECO:0000256" key="1">
    <source>
        <dbReference type="ARBA" id="ARBA00004141"/>
    </source>
</evidence>
<keyword evidence="5" id="KW-0547">Nucleotide-binding</keyword>
<protein>
    <submittedName>
        <fullName evidence="12">LAFE_0D00518g1_1</fullName>
    </submittedName>
</protein>
<evidence type="ECO:0000256" key="9">
    <source>
        <dbReference type="SAM" id="Phobius"/>
    </source>
</evidence>
<dbReference type="PROSITE" id="PS50893">
    <property type="entry name" value="ABC_TRANSPORTER_2"/>
    <property type="match status" value="2"/>
</dbReference>
<dbReference type="CDD" id="cd18606">
    <property type="entry name" value="ABC_6TM_YOR1_D2_like"/>
    <property type="match status" value="1"/>
</dbReference>
<evidence type="ECO:0000313" key="12">
    <source>
        <dbReference type="EMBL" id="SCW00896.1"/>
    </source>
</evidence>
<dbReference type="PROSITE" id="PS00211">
    <property type="entry name" value="ABC_TRANSPORTER_1"/>
    <property type="match status" value="1"/>
</dbReference>
<organism evidence="12 13">
    <name type="scientific">Lachancea fermentati</name>
    <name type="common">Zygosaccharomyces fermentati</name>
    <dbReference type="NCBI Taxonomy" id="4955"/>
    <lineage>
        <taxon>Eukaryota</taxon>
        <taxon>Fungi</taxon>
        <taxon>Dikarya</taxon>
        <taxon>Ascomycota</taxon>
        <taxon>Saccharomycotina</taxon>
        <taxon>Saccharomycetes</taxon>
        <taxon>Saccharomycetales</taxon>
        <taxon>Saccharomycetaceae</taxon>
        <taxon>Lachancea</taxon>
    </lineage>
</organism>
<evidence type="ECO:0000256" key="6">
    <source>
        <dbReference type="ARBA" id="ARBA00022840"/>
    </source>
</evidence>
<dbReference type="GO" id="GO:0016887">
    <property type="term" value="F:ATP hydrolysis activity"/>
    <property type="evidence" value="ECO:0007669"/>
    <property type="project" value="InterPro"/>
</dbReference>
<keyword evidence="3" id="KW-0813">Transport</keyword>
<dbReference type="PANTHER" id="PTHR24223">
    <property type="entry name" value="ATP-BINDING CASSETTE SUB-FAMILY C"/>
    <property type="match status" value="1"/>
</dbReference>